<sequence>MDTFASSSQIKQILGSRCEITSYISLLVNNSYYLYYETVKRNNGPVQQKIIKNSYTDELKSPNFSQHSRDVPDKDPRTQRSSSNDDAPSVFPFQIKDLNPMSQKGTRLSLGHNYETFTKIEEDFLEEKGCEVYVGEQTGEYQVRFRGQIKATVKVHELYVKSERIQDTTRASQAKMRTFRDSEPETPISIETQQILQYAKFNSIEDQKVAQDLTSTLEGILKQQAVKLDVLNYWIQSIARQRLFDEIAWSGDNTIFPKPEASPTLPDEGLGYARMTLESTSAVTQGLASIIHQIAAGETYEVVGKIFKVFKASLLSVCDQQRERQSKIRGFQSDITTEDISS</sequence>
<feature type="region of interest" description="Disordered" evidence="1">
    <location>
        <begin position="59"/>
        <end position="91"/>
    </location>
</feature>
<comment type="caution">
    <text evidence="2">The sequence shown here is derived from an EMBL/GenBank/DDBJ whole genome shotgun (WGS) entry which is preliminary data.</text>
</comment>
<evidence type="ECO:0000313" key="2">
    <source>
        <dbReference type="EMBL" id="KAA6393075.1"/>
    </source>
</evidence>
<accession>A0A5J4WF91</accession>
<organism evidence="2 3">
    <name type="scientific">Streblomastix strix</name>
    <dbReference type="NCBI Taxonomy" id="222440"/>
    <lineage>
        <taxon>Eukaryota</taxon>
        <taxon>Metamonada</taxon>
        <taxon>Preaxostyla</taxon>
        <taxon>Oxymonadida</taxon>
        <taxon>Streblomastigidae</taxon>
        <taxon>Streblomastix</taxon>
    </lineage>
</organism>
<evidence type="ECO:0000256" key="1">
    <source>
        <dbReference type="SAM" id="MobiDB-lite"/>
    </source>
</evidence>
<reference evidence="2 3" key="1">
    <citation type="submission" date="2019-03" db="EMBL/GenBank/DDBJ databases">
        <title>Single cell metagenomics reveals metabolic interactions within the superorganism composed of flagellate Streblomastix strix and complex community of Bacteroidetes bacteria on its surface.</title>
        <authorList>
            <person name="Treitli S.C."/>
            <person name="Kolisko M."/>
            <person name="Husnik F."/>
            <person name="Keeling P."/>
            <person name="Hampl V."/>
        </authorList>
    </citation>
    <scope>NUCLEOTIDE SEQUENCE [LARGE SCALE GENOMIC DNA]</scope>
    <source>
        <strain evidence="2">ST1C</strain>
    </source>
</reference>
<evidence type="ECO:0000313" key="3">
    <source>
        <dbReference type="Proteomes" id="UP000324800"/>
    </source>
</evidence>
<gene>
    <name evidence="2" type="ORF">EZS28_011393</name>
</gene>
<name>A0A5J4WF91_9EUKA</name>
<feature type="compositionally biased region" description="Basic and acidic residues" evidence="1">
    <location>
        <begin position="67"/>
        <end position="78"/>
    </location>
</feature>
<dbReference type="AlphaFoldDB" id="A0A5J4WF91"/>
<protein>
    <submittedName>
        <fullName evidence="2">Uncharacterized protein</fullName>
    </submittedName>
</protein>
<dbReference type="EMBL" id="SNRW01002347">
    <property type="protein sequence ID" value="KAA6393075.1"/>
    <property type="molecule type" value="Genomic_DNA"/>
</dbReference>
<proteinExistence type="predicted"/>
<dbReference type="Proteomes" id="UP000324800">
    <property type="component" value="Unassembled WGS sequence"/>
</dbReference>